<evidence type="ECO:0000313" key="2">
    <source>
        <dbReference type="EMBL" id="PWN40037.1"/>
    </source>
</evidence>
<dbReference type="Gene3D" id="1.20.1280.50">
    <property type="match status" value="1"/>
</dbReference>
<gene>
    <name evidence="2" type="ORF">IE81DRAFT_246892</name>
</gene>
<evidence type="ECO:0000259" key="1">
    <source>
        <dbReference type="PROSITE" id="PS50181"/>
    </source>
</evidence>
<accession>A0A316VQZ9</accession>
<dbReference type="Proteomes" id="UP000245783">
    <property type="component" value="Unassembled WGS sequence"/>
</dbReference>
<feature type="domain" description="F-box" evidence="1">
    <location>
        <begin position="3"/>
        <end position="50"/>
    </location>
</feature>
<dbReference type="SUPFAM" id="SSF81383">
    <property type="entry name" value="F-box domain"/>
    <property type="match status" value="1"/>
</dbReference>
<dbReference type="AlphaFoldDB" id="A0A316VQZ9"/>
<proteinExistence type="predicted"/>
<dbReference type="PROSITE" id="PS50181">
    <property type="entry name" value="FBOX"/>
    <property type="match status" value="1"/>
</dbReference>
<keyword evidence="3" id="KW-1185">Reference proteome</keyword>
<reference evidence="2 3" key="1">
    <citation type="journal article" date="2018" name="Mol. Biol. Evol.">
        <title>Broad Genomic Sampling Reveals a Smut Pathogenic Ancestry of the Fungal Clade Ustilaginomycotina.</title>
        <authorList>
            <person name="Kijpornyongpan T."/>
            <person name="Mondo S.J."/>
            <person name="Barry K."/>
            <person name="Sandor L."/>
            <person name="Lee J."/>
            <person name="Lipzen A."/>
            <person name="Pangilinan J."/>
            <person name="LaButti K."/>
            <person name="Hainaut M."/>
            <person name="Henrissat B."/>
            <person name="Grigoriev I.V."/>
            <person name="Spatafora J.W."/>
            <person name="Aime M.C."/>
        </authorList>
    </citation>
    <scope>NUCLEOTIDE SEQUENCE [LARGE SCALE GENOMIC DNA]</scope>
    <source>
        <strain evidence="2 3">MCA 4658</strain>
    </source>
</reference>
<sequence>MVEVDFAHFPAETRSLILRALDPKTVFRCRRVSKPWQHWIDSDEDIWRNIAYAWGLIESPTSPVPTWKTEDMLLGYAHATYDSLASATGYFDEVNSYESLCKHHARLTAAWDAPNSFVEHLMAPPSKRHRPSPTGLLSNERYFRKARIVGTSRSGELHLALFETLATGRHFLRTSLSARKKFSGTDTANIQPHRALSKFKMPDIVTP</sequence>
<name>A0A316VQZ9_9BASI</name>
<dbReference type="OrthoDB" id="550575at2759"/>
<evidence type="ECO:0000313" key="3">
    <source>
        <dbReference type="Proteomes" id="UP000245783"/>
    </source>
</evidence>
<dbReference type="RefSeq" id="XP_025367197.1">
    <property type="nucleotide sequence ID" value="XM_025511274.1"/>
</dbReference>
<protein>
    <recommendedName>
        <fullName evidence="1">F-box domain-containing protein</fullName>
    </recommendedName>
</protein>
<dbReference type="GeneID" id="37033144"/>
<dbReference type="InterPro" id="IPR001810">
    <property type="entry name" value="F-box_dom"/>
</dbReference>
<dbReference type="InParanoid" id="A0A316VQZ9"/>
<dbReference type="Pfam" id="PF12937">
    <property type="entry name" value="F-box-like"/>
    <property type="match status" value="1"/>
</dbReference>
<dbReference type="EMBL" id="KZ819433">
    <property type="protein sequence ID" value="PWN40037.1"/>
    <property type="molecule type" value="Genomic_DNA"/>
</dbReference>
<organism evidence="2 3">
    <name type="scientific">Ceraceosorus guamensis</name>
    <dbReference type="NCBI Taxonomy" id="1522189"/>
    <lineage>
        <taxon>Eukaryota</taxon>
        <taxon>Fungi</taxon>
        <taxon>Dikarya</taxon>
        <taxon>Basidiomycota</taxon>
        <taxon>Ustilaginomycotina</taxon>
        <taxon>Exobasidiomycetes</taxon>
        <taxon>Ceraceosorales</taxon>
        <taxon>Ceraceosoraceae</taxon>
        <taxon>Ceraceosorus</taxon>
    </lineage>
</organism>
<dbReference type="InterPro" id="IPR036047">
    <property type="entry name" value="F-box-like_dom_sf"/>
</dbReference>